<dbReference type="STRING" id="661478.OP10G_4579"/>
<dbReference type="eggNOG" id="COG1649">
    <property type="taxonomic scope" value="Bacteria"/>
</dbReference>
<dbReference type="AlphaFoldDB" id="A0A068NX65"/>
<protein>
    <submittedName>
        <fullName evidence="4">S-layer related protein, sialic acid-specific 9-O-acetylesterase</fullName>
    </submittedName>
</protein>
<evidence type="ECO:0000259" key="2">
    <source>
        <dbReference type="Pfam" id="PF02638"/>
    </source>
</evidence>
<feature type="domain" description="Glycosyl hydrolase-like 10" evidence="2">
    <location>
        <begin position="57"/>
        <end position="142"/>
    </location>
</feature>
<gene>
    <name evidence="4" type="ORF">OP10G_4579</name>
</gene>
<dbReference type="PANTHER" id="PTHR43405:SF1">
    <property type="entry name" value="GLYCOSYL HYDROLASE DIGH"/>
    <property type="match status" value="1"/>
</dbReference>
<reference evidence="4 5" key="1">
    <citation type="journal article" date="2014" name="PLoS ONE">
        <title>The first complete genome sequence of the class fimbriimonadia in the phylum armatimonadetes.</title>
        <authorList>
            <person name="Hu Z.Y."/>
            <person name="Wang Y.Z."/>
            <person name="Im W.T."/>
            <person name="Wang S.Y."/>
            <person name="Zhao G.P."/>
            <person name="Zheng H.J."/>
            <person name="Quan Z.X."/>
        </authorList>
    </citation>
    <scope>NUCLEOTIDE SEQUENCE [LARGE SCALE GENOMIC DNA]</scope>
    <source>
        <strain evidence="4">Gsoil 348</strain>
    </source>
</reference>
<proteinExistence type="predicted"/>
<evidence type="ECO:0000313" key="5">
    <source>
        <dbReference type="Proteomes" id="UP000027982"/>
    </source>
</evidence>
<dbReference type="PANTHER" id="PTHR43405">
    <property type="entry name" value="GLYCOSYL HYDROLASE DIGH"/>
    <property type="match status" value="1"/>
</dbReference>
<dbReference type="SUPFAM" id="SSF51445">
    <property type="entry name" value="(Trans)glycosidases"/>
    <property type="match status" value="1"/>
</dbReference>
<dbReference type="Pfam" id="PF02638">
    <property type="entry name" value="GHL10"/>
    <property type="match status" value="1"/>
</dbReference>
<dbReference type="InterPro" id="IPR032280">
    <property type="entry name" value="DUF4985"/>
</dbReference>
<keyword evidence="1" id="KW-0732">Signal</keyword>
<evidence type="ECO:0000313" key="4">
    <source>
        <dbReference type="EMBL" id="AIE87947.1"/>
    </source>
</evidence>
<dbReference type="KEGG" id="fgi:OP10G_4579"/>
<dbReference type="OrthoDB" id="9760892at2"/>
<dbReference type="Gene3D" id="3.20.20.80">
    <property type="entry name" value="Glycosidases"/>
    <property type="match status" value="2"/>
</dbReference>
<dbReference type="Pfam" id="PF16373">
    <property type="entry name" value="DUF4985"/>
    <property type="match status" value="1"/>
</dbReference>
<organism evidence="4 5">
    <name type="scientific">Fimbriimonas ginsengisoli Gsoil 348</name>
    <dbReference type="NCBI Taxonomy" id="661478"/>
    <lineage>
        <taxon>Bacteria</taxon>
        <taxon>Bacillati</taxon>
        <taxon>Armatimonadota</taxon>
        <taxon>Fimbriimonadia</taxon>
        <taxon>Fimbriimonadales</taxon>
        <taxon>Fimbriimonadaceae</taxon>
        <taxon>Fimbriimonas</taxon>
    </lineage>
</organism>
<keyword evidence="5" id="KW-1185">Reference proteome</keyword>
<feature type="domain" description="DUF4985" evidence="3">
    <location>
        <begin position="423"/>
        <end position="524"/>
    </location>
</feature>
<dbReference type="InterPro" id="IPR003790">
    <property type="entry name" value="GHL10"/>
</dbReference>
<dbReference type="Proteomes" id="UP000027982">
    <property type="component" value="Chromosome"/>
</dbReference>
<name>A0A068NX65_FIMGI</name>
<dbReference type="InterPro" id="IPR052177">
    <property type="entry name" value="Divisome_Glycosyl_Hydrolase"/>
</dbReference>
<evidence type="ECO:0000259" key="3">
    <source>
        <dbReference type="Pfam" id="PF16373"/>
    </source>
</evidence>
<dbReference type="RefSeq" id="WP_025228178.1">
    <property type="nucleotide sequence ID" value="NZ_CP007139.1"/>
</dbReference>
<dbReference type="InterPro" id="IPR017853">
    <property type="entry name" value="GH"/>
</dbReference>
<dbReference type="EMBL" id="CP007139">
    <property type="protein sequence ID" value="AIE87947.1"/>
    <property type="molecule type" value="Genomic_DNA"/>
</dbReference>
<sequence length="578" mass="63159">MVLLLAVVALGQAKMSLQSRFEPGTALPGISPVVIDGFLDGMGVAQPLARNRGIQARILWIDATANIDRYNSDAKVAALVDKVKSVGFNTVVFDIKPISGQVVYKSAIAPKLEVWRDKRLPIDYDPLAAMCRETKRVGLSLIVSLNAFSEGHRLFKVGPGYELPEHQTVIYEPKPVVVVGSERFPLAAKLDVLESNAVSVFTSAARVPSGGTVVTVRKNGVMDRISNVATAPPAGGVTMFGSGTAGEFLRRQASVGQRVAFDTEATFLPMAQSQATQYPLMMNPNDPEVRSRELAILREVATRYPVDGMVFDDRLRYAGIDADFSEVTRQQFEAVVAQKLNWPDDVFKFTVTQNLTRGVRPGRFYDQWMAWRAAKVTDFLGEVRRTITAARPGIRLGMYVGSWYGEYAPLGNNYASPKAEPAFWFTSRNYRRSGDAHLVDFVIPGCYYTTATIHEAMSKGLNIGSTVEASAHLAYRLVRDEAWTYAGLSLIDFKGDPDGLANALQAACSATQGVMVFDLSHDIEPMWPVFARAFAQPARPPHMTSLLADVRRTRASLDRMGVKPPPITIASGSAGTGQ</sequence>
<dbReference type="HOGENOM" id="CLU_452502_0_0_0"/>
<accession>A0A068NX65</accession>
<evidence type="ECO:0000256" key="1">
    <source>
        <dbReference type="ARBA" id="ARBA00022729"/>
    </source>
</evidence>